<evidence type="ECO:0000313" key="19">
    <source>
        <dbReference type="EMBL" id="KAJ8305742.1"/>
    </source>
</evidence>
<evidence type="ECO:0000256" key="3">
    <source>
        <dbReference type="ARBA" id="ARBA00044881"/>
    </source>
</evidence>
<comment type="catalytic activity">
    <reaction evidence="3">
        <text>L-alpha-aminoacyl-L-arginine(out) = L-alpha-aminoacyl-L-arginine(in)</text>
        <dbReference type="Rhea" id="RHEA:79367"/>
        <dbReference type="ChEBI" id="CHEBI:229968"/>
    </reaction>
</comment>
<evidence type="ECO:0000256" key="16">
    <source>
        <dbReference type="ARBA" id="ARBA00045709"/>
    </source>
</evidence>
<feature type="transmembrane region" description="Helical" evidence="18">
    <location>
        <begin position="173"/>
        <end position="198"/>
    </location>
</feature>
<evidence type="ECO:0000256" key="4">
    <source>
        <dbReference type="ARBA" id="ARBA00044884"/>
    </source>
</evidence>
<evidence type="ECO:0000256" key="6">
    <source>
        <dbReference type="ARBA" id="ARBA00044893"/>
    </source>
</evidence>
<reference evidence="19 20" key="1">
    <citation type="submission" date="2022-12" db="EMBL/GenBank/DDBJ databases">
        <title>Chromosome-level genome of Tegillarca granosa.</title>
        <authorList>
            <person name="Kim J."/>
        </authorList>
    </citation>
    <scope>NUCLEOTIDE SEQUENCE [LARGE SCALE GENOMIC DNA]</scope>
    <source>
        <strain evidence="19">Teg-2019</strain>
        <tissue evidence="19">Adductor muscle</tissue>
    </source>
</reference>
<evidence type="ECO:0000256" key="1">
    <source>
        <dbReference type="ARBA" id="ARBA00044876"/>
    </source>
</evidence>
<comment type="catalytic activity">
    <reaction evidence="11">
        <text>L-histidyl-L-alpha-amino acid(out) = L-histidyl-L-alpha-amino acid(in)</text>
        <dbReference type="Rhea" id="RHEA:79379"/>
        <dbReference type="ChEBI" id="CHEBI:229964"/>
    </reaction>
</comment>
<keyword evidence="18" id="KW-0472">Membrane</keyword>
<comment type="catalytic activity">
    <reaction evidence="7">
        <text>L-aspartyl-L-lysine(out) = L-aspartyl-L-lysine(in)</text>
        <dbReference type="Rhea" id="RHEA:79411"/>
        <dbReference type="ChEBI" id="CHEBI:229953"/>
    </reaction>
</comment>
<feature type="transmembrane region" description="Helical" evidence="18">
    <location>
        <begin position="140"/>
        <end position="161"/>
    </location>
</feature>
<evidence type="ECO:0000256" key="5">
    <source>
        <dbReference type="ARBA" id="ARBA00044891"/>
    </source>
</evidence>
<comment type="catalytic activity">
    <reaction evidence="13">
        <text>L-lysyl-glycine(out) = L-lysyl-glycine(in)</text>
        <dbReference type="Rhea" id="RHEA:79407"/>
        <dbReference type="ChEBI" id="CHEBI:191202"/>
    </reaction>
</comment>
<dbReference type="InterPro" id="IPR011701">
    <property type="entry name" value="MFS"/>
</dbReference>
<dbReference type="Gene3D" id="1.20.1250.20">
    <property type="entry name" value="MFS general substrate transporter like domains"/>
    <property type="match status" value="1"/>
</dbReference>
<evidence type="ECO:0000256" key="15">
    <source>
        <dbReference type="ARBA" id="ARBA00045018"/>
    </source>
</evidence>
<sequence>MKTNEWNERNGRFSLLFFDCFMGFGVYFCQDIPSALQKNIQGRSIPCNITSNSTCCDDCLGLGPDRYNELYSVYSWMNALLALPGGYMIDRIGNRASFNLRYSPLMFPLMITGRIFLGTSAGCTLIVQDRIVAFWFRDKMALAFGITYTMQRLGNVVNFFVTDNIFSMFGLTAALWAGAIVCLCSFCGAVIFAILDVYGTRKLD</sequence>
<comment type="catalytic activity">
    <reaction evidence="2">
        <text>L-histidyl-glycine(out) = L-histidyl-glycine(in)</text>
        <dbReference type="Rhea" id="RHEA:79395"/>
        <dbReference type="ChEBI" id="CHEBI:229957"/>
    </reaction>
</comment>
<comment type="catalytic activity">
    <reaction evidence="12">
        <text>L-alanyl-L-lysine(out) = L-alanyl-L-lysine(in)</text>
        <dbReference type="Rhea" id="RHEA:79415"/>
        <dbReference type="ChEBI" id="CHEBI:192470"/>
    </reaction>
</comment>
<organism evidence="19 20">
    <name type="scientific">Tegillarca granosa</name>
    <name type="common">Malaysian cockle</name>
    <name type="synonym">Anadara granosa</name>
    <dbReference type="NCBI Taxonomy" id="220873"/>
    <lineage>
        <taxon>Eukaryota</taxon>
        <taxon>Metazoa</taxon>
        <taxon>Spiralia</taxon>
        <taxon>Lophotrochozoa</taxon>
        <taxon>Mollusca</taxon>
        <taxon>Bivalvia</taxon>
        <taxon>Autobranchia</taxon>
        <taxon>Pteriomorphia</taxon>
        <taxon>Arcoida</taxon>
        <taxon>Arcoidea</taxon>
        <taxon>Arcidae</taxon>
        <taxon>Tegillarca</taxon>
    </lineage>
</organism>
<keyword evidence="18" id="KW-0812">Transmembrane</keyword>
<dbReference type="PANTHER" id="PTHR23512:SF5">
    <property type="entry name" value="MAJOR FACILITATOR SUPERFAMILY DOMAIN-CONTAINING PROTEIN 1"/>
    <property type="match status" value="1"/>
</dbReference>
<comment type="catalytic activity">
    <reaction evidence="9">
        <text>L-lysyl-L-lysine(out) = L-lysyl-L-lysine(in)</text>
        <dbReference type="Rhea" id="RHEA:79403"/>
        <dbReference type="ChEBI" id="CHEBI:229956"/>
    </reaction>
</comment>
<comment type="catalytic activity">
    <reaction evidence="10">
        <text>L-arginyl-glycine(out) = L-arginyl-glycine(in)</text>
        <dbReference type="Rhea" id="RHEA:79391"/>
        <dbReference type="ChEBI" id="CHEBI:229955"/>
    </reaction>
</comment>
<keyword evidence="20" id="KW-1185">Reference proteome</keyword>
<keyword evidence="18" id="KW-1133">Transmembrane helix</keyword>
<protein>
    <recommendedName>
        <fullName evidence="14">Lysosomal dipeptide transporter MFSD1</fullName>
    </recommendedName>
    <alternativeName>
        <fullName evidence="15">Major facilitator superfamily domain-containing protein 1</fullName>
    </alternativeName>
</protein>
<proteinExistence type="predicted"/>
<evidence type="ECO:0000256" key="2">
    <source>
        <dbReference type="ARBA" id="ARBA00044878"/>
    </source>
</evidence>
<comment type="catalytic activity">
    <reaction evidence="6">
        <text>L-alpha-aminoacyl-L-lysine(out) = L-alpha-aminoacyl-L-lysine(in)</text>
        <dbReference type="Rhea" id="RHEA:79383"/>
        <dbReference type="ChEBI" id="CHEBI:229966"/>
    </reaction>
</comment>
<comment type="catalytic activity">
    <reaction evidence="5">
        <text>L-lysyl-L-alpha-amino acid(out) = L-lysyl-L-alpha-amino acid(in)</text>
        <dbReference type="Rhea" id="RHEA:79387"/>
        <dbReference type="ChEBI" id="CHEBI:229965"/>
    </reaction>
</comment>
<evidence type="ECO:0000256" key="12">
    <source>
        <dbReference type="ARBA" id="ARBA00044919"/>
    </source>
</evidence>
<evidence type="ECO:0000256" key="7">
    <source>
        <dbReference type="ARBA" id="ARBA00044898"/>
    </source>
</evidence>
<dbReference type="InterPro" id="IPR036259">
    <property type="entry name" value="MFS_trans_sf"/>
</dbReference>
<comment type="catalytic activity">
    <reaction evidence="4">
        <text>L-alpha-aminoacyl-L-histidine(out) = L-alpha-aminoacyl-L-histidine(in)</text>
        <dbReference type="Rhea" id="RHEA:79375"/>
        <dbReference type="ChEBI" id="CHEBI:229967"/>
    </reaction>
</comment>
<comment type="catalytic activity">
    <reaction evidence="1">
        <text>L-lysyl-L-alanine(out) = L-lysyl-L-alanine(in)</text>
        <dbReference type="Rhea" id="RHEA:79399"/>
        <dbReference type="ChEBI" id="CHEBI:229954"/>
    </reaction>
</comment>
<comment type="function">
    <text evidence="16">Lysosomal dipeptide uniporter that selectively exports lysine, arginine or histidine-containing dipeptides with a net positive charge from the lysosome lumen into the cytosol. Could play a role in a specific type of protein O-glycosylation indirectly regulating macrophages migration and tissue invasion. Also essential for liver homeostasis.</text>
</comment>
<feature type="transmembrane region" description="Helical" evidence="18">
    <location>
        <begin position="12"/>
        <end position="29"/>
    </location>
</feature>
<gene>
    <name evidence="19" type="ORF">KUTeg_016287</name>
</gene>
<evidence type="ECO:0000256" key="17">
    <source>
        <dbReference type="ARBA" id="ARBA00046376"/>
    </source>
</evidence>
<dbReference type="EMBL" id="JARBDR010000813">
    <property type="protein sequence ID" value="KAJ8305742.1"/>
    <property type="molecule type" value="Genomic_DNA"/>
</dbReference>
<evidence type="ECO:0000256" key="18">
    <source>
        <dbReference type="SAM" id="Phobius"/>
    </source>
</evidence>
<evidence type="ECO:0000256" key="14">
    <source>
        <dbReference type="ARBA" id="ARBA00044985"/>
    </source>
</evidence>
<comment type="caution">
    <text evidence="19">The sequence shown here is derived from an EMBL/GenBank/DDBJ whole genome shotgun (WGS) entry which is preliminary data.</text>
</comment>
<dbReference type="InterPro" id="IPR052187">
    <property type="entry name" value="MFSD1"/>
</dbReference>
<evidence type="ECO:0000256" key="13">
    <source>
        <dbReference type="ARBA" id="ARBA00044924"/>
    </source>
</evidence>
<name>A0ABQ9EQ76_TEGGR</name>
<feature type="transmembrane region" description="Helical" evidence="18">
    <location>
        <begin position="109"/>
        <end position="128"/>
    </location>
</feature>
<evidence type="ECO:0000256" key="11">
    <source>
        <dbReference type="ARBA" id="ARBA00044912"/>
    </source>
</evidence>
<evidence type="ECO:0000256" key="10">
    <source>
        <dbReference type="ARBA" id="ARBA00044903"/>
    </source>
</evidence>
<comment type="subunit">
    <text evidence="17">Homodimer. Interacts with lysosomal protein GLMP (via lumenal domain); the interaction starts while both proteins are still in the endoplasmic reticulum and is required for stabilization of MFSD1 in lysosomes but has no direct effect on its targeting to lysosomes or transporter activity.</text>
</comment>
<accession>A0ABQ9EQ76</accession>
<dbReference type="Proteomes" id="UP001217089">
    <property type="component" value="Unassembled WGS sequence"/>
</dbReference>
<comment type="catalytic activity">
    <reaction evidence="8">
        <text>L-arginyl-L-alpha-amino acid(out) = L-arginyl-L-alpha-amino acid(in)</text>
        <dbReference type="Rhea" id="RHEA:79371"/>
        <dbReference type="ChEBI" id="CHEBI:84315"/>
    </reaction>
</comment>
<dbReference type="PANTHER" id="PTHR23512">
    <property type="entry name" value="MAJOR FACILITATOR SUPERFAMILY DOMAIN-CONTAINING PROTEIN 1"/>
    <property type="match status" value="1"/>
</dbReference>
<evidence type="ECO:0000313" key="20">
    <source>
        <dbReference type="Proteomes" id="UP001217089"/>
    </source>
</evidence>
<evidence type="ECO:0000256" key="9">
    <source>
        <dbReference type="ARBA" id="ARBA00044900"/>
    </source>
</evidence>
<evidence type="ECO:0000256" key="8">
    <source>
        <dbReference type="ARBA" id="ARBA00044899"/>
    </source>
</evidence>
<dbReference type="SUPFAM" id="SSF103473">
    <property type="entry name" value="MFS general substrate transporter"/>
    <property type="match status" value="1"/>
</dbReference>
<dbReference type="Pfam" id="PF07690">
    <property type="entry name" value="MFS_1"/>
    <property type="match status" value="1"/>
</dbReference>